<proteinExistence type="predicted"/>
<sequence length="385" mass="42149">MEALPTGPDDRPFLAAFVLTHADKDHCSGFADLLEKATIGELWATPRMWREYLDDGEDVELCEDAKVFHDEVKRRVEAVKKAVAGGDEIALGDRVLVVGYDTDEQKHAYHDLPNEYLLKPGISVTKINGVDYAGRFEAFIHAPFKDDCAAKRNETSLSLQITLTEEGGQDGKVLLFGDLAYETIMKIFQYSEDHDRTQYLEWNLLLAPHHCSKHVMYVREGGKDVLKTDILEAFEHHARDGSVVIASSHPLPATDVDGANPPHKKAADRYKDYFDRFICTMEWPSVEDPSPVVLGVDEHGAQIVEDKVVELSAKSAEAARAAGRKLGRLSEVAAAATAAGRYAGGVVSISETAGMTGAERVQAVIKADRGSDAAPTNAVGFGRER</sequence>
<dbReference type="SUPFAM" id="SSF56281">
    <property type="entry name" value="Metallo-hydrolase/oxidoreductase"/>
    <property type="match status" value="1"/>
</dbReference>
<accession>A0ABQ3ZNZ0</accession>
<name>A0ABQ3ZNZ0_9ACTN</name>
<reference evidence="1 2" key="1">
    <citation type="submission" date="2021-01" db="EMBL/GenBank/DDBJ databases">
        <title>Whole genome shotgun sequence of Actinoplanes humidus NBRC 14915.</title>
        <authorList>
            <person name="Komaki H."/>
            <person name="Tamura T."/>
        </authorList>
    </citation>
    <scope>NUCLEOTIDE SEQUENCE [LARGE SCALE GENOMIC DNA]</scope>
    <source>
        <strain evidence="1 2">NBRC 14915</strain>
    </source>
</reference>
<keyword evidence="2" id="KW-1185">Reference proteome</keyword>
<comment type="caution">
    <text evidence="1">The sequence shown here is derived from an EMBL/GenBank/DDBJ whole genome shotgun (WGS) entry which is preliminary data.</text>
</comment>
<dbReference type="InterPro" id="IPR036866">
    <property type="entry name" value="RibonucZ/Hydroxyglut_hydro"/>
</dbReference>
<protein>
    <recommendedName>
        <fullName evidence="3">Beta-lactamase superfamily II metal-dependent hydrolase</fullName>
    </recommendedName>
</protein>
<organism evidence="1 2">
    <name type="scientific">Winogradskya humida</name>
    <dbReference type="NCBI Taxonomy" id="113566"/>
    <lineage>
        <taxon>Bacteria</taxon>
        <taxon>Bacillati</taxon>
        <taxon>Actinomycetota</taxon>
        <taxon>Actinomycetes</taxon>
        <taxon>Micromonosporales</taxon>
        <taxon>Micromonosporaceae</taxon>
        <taxon>Winogradskya</taxon>
    </lineage>
</organism>
<dbReference type="Gene3D" id="3.60.15.10">
    <property type="entry name" value="Ribonuclease Z/Hydroxyacylglutathione hydrolase-like"/>
    <property type="match status" value="1"/>
</dbReference>
<evidence type="ECO:0000313" key="1">
    <source>
        <dbReference type="EMBL" id="GIE20295.1"/>
    </source>
</evidence>
<gene>
    <name evidence="1" type="ORF">Ahu01nite_033970</name>
</gene>
<evidence type="ECO:0000313" key="2">
    <source>
        <dbReference type="Proteomes" id="UP000603200"/>
    </source>
</evidence>
<dbReference type="EMBL" id="BOMN01000040">
    <property type="protein sequence ID" value="GIE20295.1"/>
    <property type="molecule type" value="Genomic_DNA"/>
</dbReference>
<dbReference type="Proteomes" id="UP000603200">
    <property type="component" value="Unassembled WGS sequence"/>
</dbReference>
<evidence type="ECO:0008006" key="3">
    <source>
        <dbReference type="Google" id="ProtNLM"/>
    </source>
</evidence>